<dbReference type="PATRIC" id="fig|56107.3.peg.2243"/>
<reference evidence="1 2" key="1">
    <citation type="submission" date="2012-06" db="EMBL/GenBank/DDBJ databases">
        <title>Finished chromosome of genome of Cylindrospermum stagnale PCC 7417.</title>
        <authorList>
            <consortium name="US DOE Joint Genome Institute"/>
            <person name="Gugger M."/>
            <person name="Coursin T."/>
            <person name="Rippka R."/>
            <person name="Tandeau De Marsac N."/>
            <person name="Huntemann M."/>
            <person name="Wei C.-L."/>
            <person name="Han J."/>
            <person name="Detter J.C."/>
            <person name="Han C."/>
            <person name="Tapia R."/>
            <person name="Chen A."/>
            <person name="Kyrpides N."/>
            <person name="Mavromatis K."/>
            <person name="Markowitz V."/>
            <person name="Szeto E."/>
            <person name="Ivanova N."/>
            <person name="Pagani I."/>
            <person name="Pati A."/>
            <person name="Goodwin L."/>
            <person name="Nordberg H.P."/>
            <person name="Cantor M.N."/>
            <person name="Hua S.X."/>
            <person name="Woyke T."/>
            <person name="Kerfeld C.A."/>
        </authorList>
    </citation>
    <scope>NUCLEOTIDE SEQUENCE [LARGE SCALE GENOMIC DNA]</scope>
    <source>
        <strain evidence="1 2">PCC 7417</strain>
    </source>
</reference>
<dbReference type="KEGG" id="csg:Cylst_2022"/>
<protein>
    <submittedName>
        <fullName evidence="1">Uncharacterized protein</fullName>
    </submittedName>
</protein>
<dbReference type="EMBL" id="CP003642">
    <property type="protein sequence ID" value="AFZ24266.1"/>
    <property type="molecule type" value="Genomic_DNA"/>
</dbReference>
<dbReference type="eggNOG" id="ENOG5032508">
    <property type="taxonomic scope" value="Bacteria"/>
</dbReference>
<proteinExistence type="predicted"/>
<dbReference type="OrthoDB" id="515372at2"/>
<keyword evidence="2" id="KW-1185">Reference proteome</keyword>
<accession>K9WWU8</accession>
<dbReference type="STRING" id="56107.Cylst_2022"/>
<dbReference type="AlphaFoldDB" id="K9WWU8"/>
<gene>
    <name evidence="1" type="ORF">Cylst_2022</name>
</gene>
<evidence type="ECO:0000313" key="2">
    <source>
        <dbReference type="Proteomes" id="UP000010475"/>
    </source>
</evidence>
<evidence type="ECO:0000313" key="1">
    <source>
        <dbReference type="EMBL" id="AFZ24266.1"/>
    </source>
</evidence>
<sequence length="107" mass="11976">MSNTHFVEMACNDCEEIPPLNGGVVLTMPISMNQAVEKLLETGMCCGNGDFNHTYTTGCYGNKNQIWDFSHYETYEPTDSNLPSMVILRYRPRNPDAAKLFFGNAGK</sequence>
<name>K9WWU8_9NOST</name>
<dbReference type="RefSeq" id="WP_015207521.1">
    <property type="nucleotide sequence ID" value="NC_019757.1"/>
</dbReference>
<dbReference type="HOGENOM" id="CLU_2205715_0_0_3"/>
<dbReference type="Proteomes" id="UP000010475">
    <property type="component" value="Chromosome"/>
</dbReference>
<organism evidence="1 2">
    <name type="scientific">Cylindrospermum stagnale PCC 7417</name>
    <dbReference type="NCBI Taxonomy" id="56107"/>
    <lineage>
        <taxon>Bacteria</taxon>
        <taxon>Bacillati</taxon>
        <taxon>Cyanobacteriota</taxon>
        <taxon>Cyanophyceae</taxon>
        <taxon>Nostocales</taxon>
        <taxon>Nostocaceae</taxon>
        <taxon>Cylindrospermum</taxon>
    </lineage>
</organism>